<dbReference type="PANTHER" id="PTHR31851">
    <property type="entry name" value="FE(2+)/MN(2+) TRANSPORTER PCL1"/>
    <property type="match status" value="1"/>
</dbReference>
<feature type="transmembrane region" description="Helical" evidence="5">
    <location>
        <begin position="182"/>
        <end position="201"/>
    </location>
</feature>
<dbReference type="GO" id="GO:0012505">
    <property type="term" value="C:endomembrane system"/>
    <property type="evidence" value="ECO:0007669"/>
    <property type="project" value="UniProtKB-SubCell"/>
</dbReference>
<dbReference type="GO" id="GO:0005384">
    <property type="term" value="F:manganese ion transmembrane transporter activity"/>
    <property type="evidence" value="ECO:0007669"/>
    <property type="project" value="InterPro"/>
</dbReference>
<organism evidence="6 7">
    <name type="scientific">Mumia flava</name>
    <dbReference type="NCBI Taxonomy" id="1348852"/>
    <lineage>
        <taxon>Bacteria</taxon>
        <taxon>Bacillati</taxon>
        <taxon>Actinomycetota</taxon>
        <taxon>Actinomycetes</taxon>
        <taxon>Propionibacteriales</taxon>
        <taxon>Nocardioidaceae</taxon>
        <taxon>Mumia</taxon>
    </lineage>
</organism>
<feature type="transmembrane region" description="Helical" evidence="5">
    <location>
        <begin position="154"/>
        <end position="176"/>
    </location>
</feature>
<comment type="caution">
    <text evidence="6">The sequence shown here is derived from an EMBL/GenBank/DDBJ whole genome shotgun (WGS) entry which is preliminary data.</text>
</comment>
<gene>
    <name evidence="6" type="ORF">CLV56_2959</name>
</gene>
<keyword evidence="4 5" id="KW-0472">Membrane</keyword>
<dbReference type="OrthoDB" id="188924at2"/>
<evidence type="ECO:0000256" key="2">
    <source>
        <dbReference type="ARBA" id="ARBA00022692"/>
    </source>
</evidence>
<protein>
    <submittedName>
        <fullName evidence="6">VIT1/CCC1 family predicted Fe2+/Mn2+ transporter</fullName>
    </submittedName>
</protein>
<dbReference type="AlphaFoldDB" id="A0A0B2B950"/>
<evidence type="ECO:0000313" key="7">
    <source>
        <dbReference type="Proteomes" id="UP000230842"/>
    </source>
</evidence>
<dbReference type="RefSeq" id="WP_039361931.1">
    <property type="nucleotide sequence ID" value="NZ_PGEZ01000002.1"/>
</dbReference>
<dbReference type="EMBL" id="PGEZ01000002">
    <property type="protein sequence ID" value="PJJ53470.1"/>
    <property type="molecule type" value="Genomic_DNA"/>
</dbReference>
<evidence type="ECO:0000256" key="4">
    <source>
        <dbReference type="ARBA" id="ARBA00023136"/>
    </source>
</evidence>
<dbReference type="CDD" id="cd02432">
    <property type="entry name" value="Nodulin-21_like_1"/>
    <property type="match status" value="1"/>
</dbReference>
<evidence type="ECO:0000256" key="3">
    <source>
        <dbReference type="ARBA" id="ARBA00022989"/>
    </source>
</evidence>
<keyword evidence="7" id="KW-1185">Reference proteome</keyword>
<sequence length="238" mass="23972">MTQPAPHPGEPHDAGTSGRLNQLRAGVLGANDGIVSTAGIVVGMAAATTSGPVILSAGLAGVAAGALSMAAGEYVSVSTQRDTEKAMLATERIELREDPEAELDELAGLYEAKGLTPDLAHEVAVALTEKDALRAHAEVELHIDPDELTSPWQAAVASIVAFTIGGALPLLAVLLVPTTARIPVTFVAVVLALALTGSVSARLGQAPPGRATVRTVIGGALAMGVTYALGSAFDVSGM</sequence>
<keyword evidence="3 5" id="KW-1133">Transmembrane helix</keyword>
<name>A0A0B2B950_9ACTN</name>
<dbReference type="Pfam" id="PF01988">
    <property type="entry name" value="VIT1"/>
    <property type="match status" value="1"/>
</dbReference>
<evidence type="ECO:0000256" key="5">
    <source>
        <dbReference type="SAM" id="Phobius"/>
    </source>
</evidence>
<keyword evidence="2 5" id="KW-0812">Transmembrane</keyword>
<evidence type="ECO:0000256" key="1">
    <source>
        <dbReference type="ARBA" id="ARBA00004127"/>
    </source>
</evidence>
<dbReference type="Proteomes" id="UP000230842">
    <property type="component" value="Unassembled WGS sequence"/>
</dbReference>
<feature type="transmembrane region" description="Helical" evidence="5">
    <location>
        <begin position="213"/>
        <end position="233"/>
    </location>
</feature>
<dbReference type="GO" id="GO:0030026">
    <property type="term" value="P:intracellular manganese ion homeostasis"/>
    <property type="evidence" value="ECO:0007669"/>
    <property type="project" value="InterPro"/>
</dbReference>
<evidence type="ECO:0000313" key="6">
    <source>
        <dbReference type="EMBL" id="PJJ53470.1"/>
    </source>
</evidence>
<accession>A0A0B2B950</accession>
<proteinExistence type="predicted"/>
<reference evidence="6 7" key="1">
    <citation type="submission" date="2017-11" db="EMBL/GenBank/DDBJ databases">
        <title>Genomic Encyclopedia of Archaeal and Bacterial Type Strains, Phase II (KMG-II): From Individual Species to Whole Genera.</title>
        <authorList>
            <person name="Goeker M."/>
        </authorList>
    </citation>
    <scope>NUCLEOTIDE SEQUENCE [LARGE SCALE GENOMIC DNA]</scope>
    <source>
        <strain evidence="6 7">DSM 27763</strain>
    </source>
</reference>
<dbReference type="InterPro" id="IPR008217">
    <property type="entry name" value="Ccc1_fam"/>
</dbReference>
<comment type="subcellular location">
    <subcellularLocation>
        <location evidence="1">Endomembrane system</location>
        <topology evidence="1">Multi-pass membrane protein</topology>
    </subcellularLocation>
</comment>